<keyword evidence="1" id="KW-0732">Signal</keyword>
<gene>
    <name evidence="2" type="ORF">HPBE_LOCUS17736</name>
</gene>
<evidence type="ECO:0000313" key="2">
    <source>
        <dbReference type="EMBL" id="VDP09771.1"/>
    </source>
</evidence>
<accession>A0A3P8AGL1</accession>
<accession>A0A183G7H2</accession>
<evidence type="ECO:0000313" key="3">
    <source>
        <dbReference type="Proteomes" id="UP000050761"/>
    </source>
</evidence>
<sequence length="90" mass="9944">MNLWQSNVLSSAFSFACILLLSHNIHEVSKLTGQLQQQLDPGPLDTWSDRASQVVEEMVTRQPDAAVYKDAGLSGKDLALRKLGVHRKAI</sequence>
<dbReference type="Proteomes" id="UP000050761">
    <property type="component" value="Unassembled WGS sequence"/>
</dbReference>
<feature type="signal peptide" evidence="1">
    <location>
        <begin position="1"/>
        <end position="30"/>
    </location>
</feature>
<reference evidence="2 3" key="1">
    <citation type="submission" date="2018-11" db="EMBL/GenBank/DDBJ databases">
        <authorList>
            <consortium name="Pathogen Informatics"/>
        </authorList>
    </citation>
    <scope>NUCLEOTIDE SEQUENCE [LARGE SCALE GENOMIC DNA]</scope>
</reference>
<feature type="chain" id="PRO_5044551896" evidence="1">
    <location>
        <begin position="31"/>
        <end position="90"/>
    </location>
</feature>
<dbReference type="WBParaSite" id="HPBE_0001773701-mRNA-1">
    <property type="protein sequence ID" value="HPBE_0001773701-mRNA-1"/>
    <property type="gene ID" value="HPBE_0001773701"/>
</dbReference>
<evidence type="ECO:0000256" key="1">
    <source>
        <dbReference type="SAM" id="SignalP"/>
    </source>
</evidence>
<dbReference type="AlphaFoldDB" id="A0A183G7H2"/>
<evidence type="ECO:0000313" key="4">
    <source>
        <dbReference type="WBParaSite" id="HPBE_0001773701-mRNA-1"/>
    </source>
</evidence>
<reference evidence="4" key="2">
    <citation type="submission" date="2019-09" db="UniProtKB">
        <authorList>
            <consortium name="WormBaseParasite"/>
        </authorList>
    </citation>
    <scope>IDENTIFICATION</scope>
</reference>
<dbReference type="EMBL" id="UZAH01030229">
    <property type="protein sequence ID" value="VDP09771.1"/>
    <property type="molecule type" value="Genomic_DNA"/>
</dbReference>
<proteinExistence type="predicted"/>
<organism evidence="3 4">
    <name type="scientific">Heligmosomoides polygyrus</name>
    <name type="common">Parasitic roundworm</name>
    <dbReference type="NCBI Taxonomy" id="6339"/>
    <lineage>
        <taxon>Eukaryota</taxon>
        <taxon>Metazoa</taxon>
        <taxon>Ecdysozoa</taxon>
        <taxon>Nematoda</taxon>
        <taxon>Chromadorea</taxon>
        <taxon>Rhabditida</taxon>
        <taxon>Rhabditina</taxon>
        <taxon>Rhabditomorpha</taxon>
        <taxon>Strongyloidea</taxon>
        <taxon>Heligmosomidae</taxon>
        <taxon>Heligmosomoides</taxon>
    </lineage>
</organism>
<keyword evidence="3" id="KW-1185">Reference proteome</keyword>
<name>A0A183G7H2_HELPZ</name>
<protein>
    <submittedName>
        <fullName evidence="4">Secreted protein</fullName>
    </submittedName>
</protein>